<keyword evidence="7" id="KW-0998">Cell outer membrane</keyword>
<evidence type="ECO:0000256" key="5">
    <source>
        <dbReference type="ARBA" id="ARBA00022692"/>
    </source>
</evidence>
<evidence type="ECO:0000256" key="2">
    <source>
        <dbReference type="ARBA" id="ARBA00007613"/>
    </source>
</evidence>
<name>A0A831LTU5_9BACT</name>
<keyword evidence="4" id="KW-1134">Transmembrane beta strand</keyword>
<dbReference type="AlphaFoldDB" id="A0A831LTU5"/>
<keyword evidence="6" id="KW-0472">Membrane</keyword>
<dbReference type="PANTHER" id="PTHR30026:SF20">
    <property type="entry name" value="OUTER MEMBRANE PROTEIN TOLC"/>
    <property type="match status" value="1"/>
</dbReference>
<dbReference type="EMBL" id="DSDK01000337">
    <property type="protein sequence ID" value="HDR51190.1"/>
    <property type="molecule type" value="Genomic_DNA"/>
</dbReference>
<accession>A0A831LTU5</accession>
<keyword evidence="5" id="KW-0812">Transmembrane</keyword>
<dbReference type="InterPro" id="IPR003423">
    <property type="entry name" value="OMP_efflux"/>
</dbReference>
<comment type="similarity">
    <text evidence="2">Belongs to the outer membrane factor (OMF) (TC 1.B.17) family.</text>
</comment>
<evidence type="ECO:0000256" key="3">
    <source>
        <dbReference type="ARBA" id="ARBA00022448"/>
    </source>
</evidence>
<evidence type="ECO:0000256" key="1">
    <source>
        <dbReference type="ARBA" id="ARBA00004442"/>
    </source>
</evidence>
<dbReference type="Gene3D" id="1.20.1600.10">
    <property type="entry name" value="Outer membrane efflux proteins (OEP)"/>
    <property type="match status" value="1"/>
</dbReference>
<comment type="caution">
    <text evidence="8">The sequence shown here is derived from an EMBL/GenBank/DDBJ whole genome shotgun (WGS) entry which is preliminary data.</text>
</comment>
<keyword evidence="3" id="KW-0813">Transport</keyword>
<dbReference type="GO" id="GO:0009279">
    <property type="term" value="C:cell outer membrane"/>
    <property type="evidence" value="ECO:0007669"/>
    <property type="project" value="UniProtKB-SubCell"/>
</dbReference>
<protein>
    <submittedName>
        <fullName evidence="8">TolC family protein</fullName>
    </submittedName>
</protein>
<evidence type="ECO:0000256" key="7">
    <source>
        <dbReference type="ARBA" id="ARBA00023237"/>
    </source>
</evidence>
<dbReference type="PANTHER" id="PTHR30026">
    <property type="entry name" value="OUTER MEMBRANE PROTEIN TOLC"/>
    <property type="match status" value="1"/>
</dbReference>
<organism evidence="8">
    <name type="scientific">Mariniphaga anaerophila</name>
    <dbReference type="NCBI Taxonomy" id="1484053"/>
    <lineage>
        <taxon>Bacteria</taxon>
        <taxon>Pseudomonadati</taxon>
        <taxon>Bacteroidota</taxon>
        <taxon>Bacteroidia</taxon>
        <taxon>Marinilabiliales</taxon>
        <taxon>Prolixibacteraceae</taxon>
        <taxon>Mariniphaga</taxon>
    </lineage>
</organism>
<proteinExistence type="inferred from homology"/>
<dbReference type="GO" id="GO:1990281">
    <property type="term" value="C:efflux pump complex"/>
    <property type="evidence" value="ECO:0007669"/>
    <property type="project" value="TreeGrafter"/>
</dbReference>
<dbReference type="GO" id="GO:0015562">
    <property type="term" value="F:efflux transmembrane transporter activity"/>
    <property type="evidence" value="ECO:0007669"/>
    <property type="project" value="InterPro"/>
</dbReference>
<gene>
    <name evidence="8" type="ORF">ENN90_06150</name>
</gene>
<evidence type="ECO:0000256" key="4">
    <source>
        <dbReference type="ARBA" id="ARBA00022452"/>
    </source>
</evidence>
<reference evidence="8" key="1">
    <citation type="journal article" date="2020" name="mSystems">
        <title>Genome- and Community-Level Interaction Insights into Carbon Utilization and Element Cycling Functions of Hydrothermarchaeota in Hydrothermal Sediment.</title>
        <authorList>
            <person name="Zhou Z."/>
            <person name="Liu Y."/>
            <person name="Xu W."/>
            <person name="Pan J."/>
            <person name="Luo Z.H."/>
            <person name="Li M."/>
        </authorList>
    </citation>
    <scope>NUCLEOTIDE SEQUENCE [LARGE SCALE GENOMIC DNA]</scope>
    <source>
        <strain evidence="8">SpSt-1217</strain>
    </source>
</reference>
<dbReference type="Proteomes" id="UP000886047">
    <property type="component" value="Unassembled WGS sequence"/>
</dbReference>
<dbReference type="SUPFAM" id="SSF56954">
    <property type="entry name" value="Outer membrane efflux proteins (OEP)"/>
    <property type="match status" value="1"/>
</dbReference>
<dbReference type="GO" id="GO:0015288">
    <property type="term" value="F:porin activity"/>
    <property type="evidence" value="ECO:0007669"/>
    <property type="project" value="TreeGrafter"/>
</dbReference>
<evidence type="ECO:0000313" key="8">
    <source>
        <dbReference type="EMBL" id="HDR51190.1"/>
    </source>
</evidence>
<dbReference type="InterPro" id="IPR051906">
    <property type="entry name" value="TolC-like"/>
</dbReference>
<comment type="subcellular location">
    <subcellularLocation>
        <location evidence="1">Cell outer membrane</location>
    </subcellularLocation>
</comment>
<sequence>MKSRFIFLSIFFVSFFSIITTAQERRFLTLDDVIEIASKQSLDAFRNQNMYLSSYWEFRYFRADRLPTLSFEATPFDYNRSMQKVYNYDENRDEYKSREDLSSEVALLLNQNVGLTGGRIFARSELNLTEKLGDDRISSYSSTPFSVGYVQNVNGYNNLKWTAKIEPLKFDRAKKDFIQSKERLAIKATRLFFDLVDAQIEVNIATTNLANADTLYKIGTGRFQVGTVTQDELLNLELGFMNAQLALTRANIGLERAQAQLNSFLGYDKSIRIECIIPTELPDMQISTDEAVTAAFENNPEIILQQQRLIEEDRKVRQAKSQTGISGDVYALYGLNQNAEELGMVYRDPLDRQRLQIGVNIPVLDWGRRKGRLAMAESNREVVRISINQEKIDFEQNVEMNVLEFNLQADQVLSRAKADTIAQMGYDVTQQRFLIGRVDVTKLNLARNDQETARRAYINALRTYWNYYYTIRQLTLFDFEKRITLSEDFDRLVNQF</sequence>
<evidence type="ECO:0000256" key="6">
    <source>
        <dbReference type="ARBA" id="ARBA00023136"/>
    </source>
</evidence>
<dbReference type="Pfam" id="PF02321">
    <property type="entry name" value="OEP"/>
    <property type="match status" value="1"/>
</dbReference>